<dbReference type="RefSeq" id="WP_015881712.1">
    <property type="nucleotide sequence ID" value="NC_012669.1"/>
</dbReference>
<dbReference type="Pfam" id="PF12840">
    <property type="entry name" value="HTH_20"/>
    <property type="match status" value="1"/>
</dbReference>
<protein>
    <submittedName>
        <fullName evidence="6">Transcriptional regulator, ArsR family</fullName>
    </submittedName>
</protein>
<dbReference type="Gene3D" id="1.10.10.10">
    <property type="entry name" value="Winged helix-like DNA-binding domain superfamily/Winged helix DNA-binding domain"/>
    <property type="match status" value="1"/>
</dbReference>
<dbReference type="SUPFAM" id="SSF46785">
    <property type="entry name" value="Winged helix' DNA-binding domain"/>
    <property type="match status" value="1"/>
</dbReference>
<dbReference type="InterPro" id="IPR036388">
    <property type="entry name" value="WH-like_DNA-bd_sf"/>
</dbReference>
<evidence type="ECO:0000256" key="1">
    <source>
        <dbReference type="ARBA" id="ARBA00023015"/>
    </source>
</evidence>
<dbReference type="SMART" id="SM00418">
    <property type="entry name" value="HTH_ARSR"/>
    <property type="match status" value="1"/>
</dbReference>
<dbReference type="InterPro" id="IPR051081">
    <property type="entry name" value="HTH_MetalResp_TranReg"/>
</dbReference>
<dbReference type="KEGG" id="bcv:Bcav_1212"/>
<organism evidence="6 7">
    <name type="scientific">Beutenbergia cavernae (strain ATCC BAA-8 / DSM 12333 / CCUG 43141 / JCM 11478 / NBRC 16432 / NCIMB 13614 / HKI 0122)</name>
    <dbReference type="NCBI Taxonomy" id="471853"/>
    <lineage>
        <taxon>Bacteria</taxon>
        <taxon>Bacillati</taxon>
        <taxon>Actinomycetota</taxon>
        <taxon>Actinomycetes</taxon>
        <taxon>Micrococcales</taxon>
        <taxon>Beutenbergiaceae</taxon>
        <taxon>Beutenbergia</taxon>
    </lineage>
</organism>
<keyword evidence="1" id="KW-0805">Transcription regulation</keyword>
<evidence type="ECO:0000313" key="7">
    <source>
        <dbReference type="Proteomes" id="UP000007962"/>
    </source>
</evidence>
<dbReference type="Proteomes" id="UP000007962">
    <property type="component" value="Chromosome"/>
</dbReference>
<evidence type="ECO:0000256" key="2">
    <source>
        <dbReference type="ARBA" id="ARBA00023125"/>
    </source>
</evidence>
<accession>C5C168</accession>
<evidence type="ECO:0000313" key="6">
    <source>
        <dbReference type="EMBL" id="ACQ79472.1"/>
    </source>
</evidence>
<dbReference type="PANTHER" id="PTHR33154">
    <property type="entry name" value="TRANSCRIPTIONAL REGULATOR, ARSR FAMILY"/>
    <property type="match status" value="1"/>
</dbReference>
<dbReference type="CDD" id="cd00090">
    <property type="entry name" value="HTH_ARSR"/>
    <property type="match status" value="1"/>
</dbReference>
<keyword evidence="7" id="KW-1185">Reference proteome</keyword>
<dbReference type="eggNOG" id="COG0640">
    <property type="taxonomic scope" value="Bacteria"/>
</dbReference>
<gene>
    <name evidence="6" type="ordered locus">Bcav_1212</name>
</gene>
<keyword evidence="2" id="KW-0238">DNA-binding</keyword>
<feature type="region of interest" description="Disordered" evidence="4">
    <location>
        <begin position="177"/>
        <end position="212"/>
    </location>
</feature>
<proteinExistence type="predicted"/>
<dbReference type="AlphaFoldDB" id="C5C168"/>
<evidence type="ECO:0000259" key="5">
    <source>
        <dbReference type="SMART" id="SM00418"/>
    </source>
</evidence>
<sequence>MAPDAAAGHEAGSPAPRSERPDLRTSDPSVMRALAHPLRMEILDILDDLDEATASEVAERTGQTVANCSFHLRSLEKAGFVERGAPRGREKPWRPAHRNRDLRPDPTDLDSVTQAGAVGSVVVQREAARVVDVLSRGALSDPEWIDAVTITTSRFWASAEEMKALALELQRITDRFAGRGDDPSKRPEGARVGRLFVTLNPEPDDAARGGQA</sequence>
<dbReference type="InterPro" id="IPR001845">
    <property type="entry name" value="HTH_ArsR_DNA-bd_dom"/>
</dbReference>
<reference evidence="6 7" key="1">
    <citation type="journal article" date="2009" name="Stand. Genomic Sci.">
        <title>Complete genome sequence of Beutenbergia cavernae type strain (HKI 0122).</title>
        <authorList>
            <person name="Land M."/>
            <person name="Pukall R."/>
            <person name="Abt B."/>
            <person name="Goker M."/>
            <person name="Rohde M."/>
            <person name="Glavina Del Rio T."/>
            <person name="Tice H."/>
            <person name="Copeland A."/>
            <person name="Cheng J.F."/>
            <person name="Lucas S."/>
            <person name="Chen F."/>
            <person name="Nolan M."/>
            <person name="Bruce D."/>
            <person name="Goodwin L."/>
            <person name="Pitluck S."/>
            <person name="Ivanova N."/>
            <person name="Mavromatis K."/>
            <person name="Ovchinnikova G."/>
            <person name="Pati A."/>
            <person name="Chen A."/>
            <person name="Palaniappan K."/>
            <person name="Hauser L."/>
            <person name="Chang Y.J."/>
            <person name="Jefferies C.C."/>
            <person name="Saunders E."/>
            <person name="Brettin T."/>
            <person name="Detter J.C."/>
            <person name="Han C."/>
            <person name="Chain P."/>
            <person name="Bristow J."/>
            <person name="Eisen J.A."/>
            <person name="Markowitz V."/>
            <person name="Hugenholtz P."/>
            <person name="Kyrpides N.C."/>
            <person name="Klenk H.P."/>
            <person name="Lapidus A."/>
        </authorList>
    </citation>
    <scope>NUCLEOTIDE SEQUENCE [LARGE SCALE GENOMIC DNA]</scope>
    <source>
        <strain evidence="7">ATCC BAA-8 / DSM 12333 / NBRC 16432</strain>
    </source>
</reference>
<dbReference type="InterPro" id="IPR036390">
    <property type="entry name" value="WH_DNA-bd_sf"/>
</dbReference>
<evidence type="ECO:0000256" key="3">
    <source>
        <dbReference type="ARBA" id="ARBA00023163"/>
    </source>
</evidence>
<dbReference type="GO" id="GO:0003677">
    <property type="term" value="F:DNA binding"/>
    <property type="evidence" value="ECO:0007669"/>
    <property type="project" value="UniProtKB-KW"/>
</dbReference>
<feature type="compositionally biased region" description="Basic and acidic residues" evidence="4">
    <location>
        <begin position="81"/>
        <end position="106"/>
    </location>
</feature>
<feature type="region of interest" description="Disordered" evidence="4">
    <location>
        <begin position="1"/>
        <end position="27"/>
    </location>
</feature>
<evidence type="ECO:0000256" key="4">
    <source>
        <dbReference type="SAM" id="MobiDB-lite"/>
    </source>
</evidence>
<name>C5C168_BEUC1</name>
<dbReference type="HOGENOM" id="CLU_087580_0_0_11"/>
<dbReference type="GO" id="GO:0003700">
    <property type="term" value="F:DNA-binding transcription factor activity"/>
    <property type="evidence" value="ECO:0007669"/>
    <property type="project" value="InterPro"/>
</dbReference>
<dbReference type="PANTHER" id="PTHR33154:SF15">
    <property type="entry name" value="REGULATORY PROTEIN ARSR"/>
    <property type="match status" value="1"/>
</dbReference>
<feature type="compositionally biased region" description="Basic and acidic residues" evidence="4">
    <location>
        <begin position="177"/>
        <end position="191"/>
    </location>
</feature>
<dbReference type="EMBL" id="CP001618">
    <property type="protein sequence ID" value="ACQ79472.1"/>
    <property type="molecule type" value="Genomic_DNA"/>
</dbReference>
<dbReference type="OrthoDB" id="7945987at2"/>
<keyword evidence="3" id="KW-0804">Transcription</keyword>
<feature type="domain" description="HTH arsR-type" evidence="5">
    <location>
        <begin position="29"/>
        <end position="107"/>
    </location>
</feature>
<dbReference type="InterPro" id="IPR011991">
    <property type="entry name" value="ArsR-like_HTH"/>
</dbReference>
<feature type="region of interest" description="Disordered" evidence="4">
    <location>
        <begin position="81"/>
        <end position="110"/>
    </location>
</feature>
<dbReference type="STRING" id="471853.Bcav_1212"/>